<dbReference type="Pfam" id="PF02771">
    <property type="entry name" value="Acyl-CoA_dh_N"/>
    <property type="match status" value="1"/>
</dbReference>
<dbReference type="GO" id="GO:0005737">
    <property type="term" value="C:cytoplasm"/>
    <property type="evidence" value="ECO:0007669"/>
    <property type="project" value="TreeGrafter"/>
</dbReference>
<dbReference type="Proteomes" id="UP000217103">
    <property type="component" value="Unassembled WGS sequence"/>
</dbReference>
<dbReference type="GO" id="GO:0016712">
    <property type="term" value="F:oxidoreductase activity, acting on paired donors, with incorporation or reduction of molecular oxygen, reduced flavin or flavoprotein as one donor, and incorporation of one atom of oxygen"/>
    <property type="evidence" value="ECO:0007669"/>
    <property type="project" value="TreeGrafter"/>
</dbReference>
<dbReference type="Pfam" id="PF08028">
    <property type="entry name" value="Acyl-CoA_dh_2"/>
    <property type="match status" value="1"/>
</dbReference>
<dbReference type="InterPro" id="IPR046373">
    <property type="entry name" value="Acyl-CoA_Oxase/DH_mid-dom_sf"/>
</dbReference>
<dbReference type="SUPFAM" id="SSF47203">
    <property type="entry name" value="Acyl-CoA dehydrogenase C-terminal domain-like"/>
    <property type="match status" value="1"/>
</dbReference>
<dbReference type="STRING" id="35622.SAMN04489764_0160"/>
<comment type="similarity">
    <text evidence="2">Belongs to the HpaH/HsaA monooxygenase family.</text>
</comment>
<dbReference type="Gene3D" id="1.20.140.10">
    <property type="entry name" value="Butyryl-CoA Dehydrogenase, subunit A, domain 3"/>
    <property type="match status" value="1"/>
</dbReference>
<feature type="domain" description="Acyl-CoA dehydrogenase/oxidase N-terminal" evidence="3">
    <location>
        <begin position="23"/>
        <end position="89"/>
    </location>
</feature>
<evidence type="ECO:0000256" key="2">
    <source>
        <dbReference type="ARBA" id="ARBA00049661"/>
    </source>
</evidence>
<dbReference type="GO" id="GO:0003995">
    <property type="term" value="F:acyl-CoA dehydrogenase activity"/>
    <property type="evidence" value="ECO:0007669"/>
    <property type="project" value="TreeGrafter"/>
</dbReference>
<dbReference type="InterPro" id="IPR009100">
    <property type="entry name" value="AcylCoA_DH/oxidase_NM_dom_sf"/>
</dbReference>
<sequence>MVLTTGVPTREELVRRVSAIASVVRKNAAWSEQNRRLHDETIEALADAGVFRLRTPARFGGYEADTRTLVDVAAELGRADGSTAWTAAVYWIPTWMTGLFPDHVQEEVFSTPNVRVCGTLSPTAQAVPADGGVVVNGKWGFISGAWHSHWQEIVAVQVNAEGPPMPILALVPMSDLEIVDDWHTSGLRGTGSVSTVARDVFVPADRVLPLGAVLNGQSASQANSGASIYRSSLLPVASASSVGSILGMARGALEAFMERLPNRKITYTGYESQAAAPRTHLQVAEAAMSLDEAEFHAHRLAALVDGKAERNEPWSVAERVKARADMGYAVRRGKAAVDILAQASGGSSIYTDVPIQRIARDASAVNLHALMHPDTNAELYGRILCGLEPDTLYI</sequence>
<evidence type="ECO:0000256" key="1">
    <source>
        <dbReference type="ARBA" id="ARBA00023002"/>
    </source>
</evidence>
<proteinExistence type="inferred from homology"/>
<dbReference type="SUPFAM" id="SSF56645">
    <property type="entry name" value="Acyl-CoA dehydrogenase NM domain-like"/>
    <property type="match status" value="1"/>
</dbReference>
<feature type="domain" description="Acyl-CoA dehydrogenase C-terminal" evidence="4">
    <location>
        <begin position="244"/>
        <end position="372"/>
    </location>
</feature>
<dbReference type="Gene3D" id="2.40.110.10">
    <property type="entry name" value="Butyryl-CoA Dehydrogenase, subunit A, domain 2"/>
    <property type="match status" value="1"/>
</dbReference>
<dbReference type="GO" id="GO:0033539">
    <property type="term" value="P:fatty acid beta-oxidation using acyl-CoA dehydrogenase"/>
    <property type="evidence" value="ECO:0007669"/>
    <property type="project" value="TreeGrafter"/>
</dbReference>
<evidence type="ECO:0000259" key="4">
    <source>
        <dbReference type="Pfam" id="PF08028"/>
    </source>
</evidence>
<dbReference type="InterPro" id="IPR013107">
    <property type="entry name" value="Acyl-CoA_DH_C"/>
</dbReference>
<dbReference type="InterPro" id="IPR037069">
    <property type="entry name" value="AcylCoA_DH/ox_N_sf"/>
</dbReference>
<evidence type="ECO:0000313" key="6">
    <source>
        <dbReference type="Proteomes" id="UP000217103"/>
    </source>
</evidence>
<dbReference type="AlphaFoldDB" id="A0A1H0ZUU3"/>
<organism evidence="5 6">
    <name type="scientific">Thermostaphylospora chromogena</name>
    <dbReference type="NCBI Taxonomy" id="35622"/>
    <lineage>
        <taxon>Bacteria</taxon>
        <taxon>Bacillati</taxon>
        <taxon>Actinomycetota</taxon>
        <taxon>Actinomycetes</taxon>
        <taxon>Streptosporangiales</taxon>
        <taxon>Thermomonosporaceae</taxon>
        <taxon>Thermostaphylospora</taxon>
    </lineage>
</organism>
<dbReference type="PANTHER" id="PTHR48083">
    <property type="entry name" value="MEDIUM-CHAIN SPECIFIC ACYL-COA DEHYDROGENASE, MITOCHONDRIAL-RELATED"/>
    <property type="match status" value="1"/>
</dbReference>
<keyword evidence="1" id="KW-0560">Oxidoreductase</keyword>
<reference evidence="5 6" key="1">
    <citation type="submission" date="2016-10" db="EMBL/GenBank/DDBJ databases">
        <authorList>
            <person name="de Groot N.N."/>
        </authorList>
    </citation>
    <scope>NUCLEOTIDE SEQUENCE [LARGE SCALE GENOMIC DNA]</scope>
    <source>
        <strain evidence="5 6">DSM 43794</strain>
    </source>
</reference>
<dbReference type="InterPro" id="IPR050741">
    <property type="entry name" value="Acyl-CoA_dehydrogenase"/>
</dbReference>
<dbReference type="InterPro" id="IPR036250">
    <property type="entry name" value="AcylCo_DH-like_C"/>
</dbReference>
<protein>
    <submittedName>
        <fullName evidence="5">Acyl-CoA dehydrogenase</fullName>
    </submittedName>
</protein>
<dbReference type="Gene3D" id="1.10.540.10">
    <property type="entry name" value="Acyl-CoA dehydrogenase/oxidase, N-terminal domain"/>
    <property type="match status" value="1"/>
</dbReference>
<name>A0A1H0ZUU3_9ACTN</name>
<dbReference type="GO" id="GO:0050660">
    <property type="term" value="F:flavin adenine dinucleotide binding"/>
    <property type="evidence" value="ECO:0007669"/>
    <property type="project" value="InterPro"/>
</dbReference>
<evidence type="ECO:0000313" key="5">
    <source>
        <dbReference type="EMBL" id="SDQ31255.1"/>
    </source>
</evidence>
<keyword evidence="6" id="KW-1185">Reference proteome</keyword>
<dbReference type="RefSeq" id="WP_207549819.1">
    <property type="nucleotide sequence ID" value="NZ_FNKK01000002.1"/>
</dbReference>
<dbReference type="EMBL" id="FNKK01000002">
    <property type="protein sequence ID" value="SDQ31255.1"/>
    <property type="molecule type" value="Genomic_DNA"/>
</dbReference>
<dbReference type="PIRSF" id="PIRSF016578">
    <property type="entry name" value="HsaA"/>
    <property type="match status" value="1"/>
</dbReference>
<gene>
    <name evidence="5" type="ORF">SAMN04489764_0160</name>
</gene>
<evidence type="ECO:0000259" key="3">
    <source>
        <dbReference type="Pfam" id="PF02771"/>
    </source>
</evidence>
<dbReference type="PANTHER" id="PTHR48083:SF19">
    <property type="entry name" value="FLAVIN-DEPENDENT MONOOXYGENASE, OXYGENASE SUBUNIT HSAA"/>
    <property type="match status" value="1"/>
</dbReference>
<accession>A0A1H0ZUU3</accession>
<dbReference type="InterPro" id="IPR013786">
    <property type="entry name" value="AcylCoA_DH/ox_N"/>
</dbReference>